<organism evidence="2 3">
    <name type="scientific">Micromonospora chersina</name>
    <dbReference type="NCBI Taxonomy" id="47854"/>
    <lineage>
        <taxon>Bacteria</taxon>
        <taxon>Bacillati</taxon>
        <taxon>Actinomycetota</taxon>
        <taxon>Actinomycetes</taxon>
        <taxon>Micromonosporales</taxon>
        <taxon>Micromonosporaceae</taxon>
        <taxon>Micromonospora</taxon>
    </lineage>
</organism>
<dbReference type="GeneID" id="43278630"/>
<name>A0A1C6UMN6_9ACTN</name>
<evidence type="ECO:0000256" key="1">
    <source>
        <dbReference type="SAM" id="MobiDB-lite"/>
    </source>
</evidence>
<evidence type="ECO:0000313" key="2">
    <source>
        <dbReference type="EMBL" id="SCL55280.1"/>
    </source>
</evidence>
<protein>
    <submittedName>
        <fullName evidence="2">Uncharacterized protein</fullName>
    </submittedName>
</protein>
<dbReference type="EMBL" id="FMIB01000002">
    <property type="protein sequence ID" value="SCL55280.1"/>
    <property type="molecule type" value="Genomic_DNA"/>
</dbReference>
<dbReference type="Proteomes" id="UP000198605">
    <property type="component" value="Unassembled WGS sequence"/>
</dbReference>
<reference evidence="3" key="1">
    <citation type="submission" date="2016-06" db="EMBL/GenBank/DDBJ databases">
        <authorList>
            <person name="Varghese N."/>
            <person name="Submissions Spin"/>
        </authorList>
    </citation>
    <scope>NUCLEOTIDE SEQUENCE [LARGE SCALE GENOMIC DNA]</scope>
    <source>
        <strain evidence="3">DSM 44151</strain>
    </source>
</reference>
<dbReference type="AlphaFoldDB" id="A0A1C6UMN6"/>
<gene>
    <name evidence="2" type="ORF">GA0070603_1974</name>
</gene>
<dbReference type="STRING" id="47854.GA0070603_1974"/>
<sequence>MLPIALTCPVWWVARWIARTLASLAVLAACSFGAAALPVGGAATAPVASSAVAPVEGLALPPGAAARHLGDGAGRTVAGHDFRYTARRTVAGPDFRAAAGPAAGAHDAGSGADLDRAAVPADGHTPMAATRPADRPVVLAGLVPATVGSRAPPAR</sequence>
<feature type="region of interest" description="Disordered" evidence="1">
    <location>
        <begin position="97"/>
        <end position="133"/>
    </location>
</feature>
<feature type="compositionally biased region" description="Low complexity" evidence="1">
    <location>
        <begin position="97"/>
        <end position="112"/>
    </location>
</feature>
<evidence type="ECO:0000313" key="3">
    <source>
        <dbReference type="Proteomes" id="UP000198605"/>
    </source>
</evidence>
<keyword evidence="3" id="KW-1185">Reference proteome</keyword>
<dbReference type="RefSeq" id="WP_091310555.1">
    <property type="nucleotide sequence ID" value="NZ_FMIB01000002.1"/>
</dbReference>
<dbReference type="OrthoDB" id="3405944at2"/>
<proteinExistence type="predicted"/>
<accession>A0A1C6UMN6</accession>